<organism evidence="2 3">
    <name type="scientific">Adineta steineri</name>
    <dbReference type="NCBI Taxonomy" id="433720"/>
    <lineage>
        <taxon>Eukaryota</taxon>
        <taxon>Metazoa</taxon>
        <taxon>Spiralia</taxon>
        <taxon>Gnathifera</taxon>
        <taxon>Rotifera</taxon>
        <taxon>Eurotatoria</taxon>
        <taxon>Bdelloidea</taxon>
        <taxon>Adinetida</taxon>
        <taxon>Adinetidae</taxon>
        <taxon>Adineta</taxon>
    </lineage>
</organism>
<dbReference type="Proteomes" id="UP000663844">
    <property type="component" value="Unassembled WGS sequence"/>
</dbReference>
<keyword evidence="1" id="KW-0732">Signal</keyword>
<protein>
    <submittedName>
        <fullName evidence="2">Uncharacterized protein</fullName>
    </submittedName>
</protein>
<name>A0A820EZT5_9BILA</name>
<dbReference type="EMBL" id="CAJOAZ010012520">
    <property type="protein sequence ID" value="CAF4253523.1"/>
    <property type="molecule type" value="Genomic_DNA"/>
</dbReference>
<accession>A0A820EZT5</accession>
<evidence type="ECO:0000256" key="1">
    <source>
        <dbReference type="SAM" id="SignalP"/>
    </source>
</evidence>
<gene>
    <name evidence="2" type="ORF">OXD698_LOCUS43570</name>
</gene>
<comment type="caution">
    <text evidence="2">The sequence shown here is derived from an EMBL/GenBank/DDBJ whole genome shotgun (WGS) entry which is preliminary data.</text>
</comment>
<feature type="chain" id="PRO_5032343032" evidence="1">
    <location>
        <begin position="19"/>
        <end position="116"/>
    </location>
</feature>
<evidence type="ECO:0000313" key="2">
    <source>
        <dbReference type="EMBL" id="CAF4253523.1"/>
    </source>
</evidence>
<proteinExistence type="predicted"/>
<feature type="signal peptide" evidence="1">
    <location>
        <begin position="1"/>
        <end position="18"/>
    </location>
</feature>
<sequence>MAWISLICLLALSSAAFGRYANYGSSYSAPSVMRDLPVESNYGSKDFTEIVRDLPLTSSYRSSYSAPRKMIIQSDIRPRVFPSQEQLMFEQREALKLKIAESTITTEAENLCRGQR</sequence>
<dbReference type="AlphaFoldDB" id="A0A820EZT5"/>
<feature type="non-terminal residue" evidence="2">
    <location>
        <position position="116"/>
    </location>
</feature>
<reference evidence="2" key="1">
    <citation type="submission" date="2021-02" db="EMBL/GenBank/DDBJ databases">
        <authorList>
            <person name="Nowell W R."/>
        </authorList>
    </citation>
    <scope>NUCLEOTIDE SEQUENCE</scope>
</reference>
<evidence type="ECO:0000313" key="3">
    <source>
        <dbReference type="Proteomes" id="UP000663844"/>
    </source>
</evidence>